<dbReference type="PANTHER" id="PTHR43585">
    <property type="entry name" value="FUMIPYRROLE BIOSYNTHESIS PROTEIN C"/>
    <property type="match status" value="1"/>
</dbReference>
<accession>A0ABT7E0Z8</accession>
<dbReference type="EMBL" id="JARRAF010000027">
    <property type="protein sequence ID" value="MDK2125939.1"/>
    <property type="molecule type" value="Genomic_DNA"/>
</dbReference>
<dbReference type="PROSITE" id="PS50975">
    <property type="entry name" value="ATP_GRASP"/>
    <property type="match status" value="1"/>
</dbReference>
<dbReference type="PANTHER" id="PTHR43585:SF2">
    <property type="entry name" value="ATP-GRASP ENZYME FSQD"/>
    <property type="match status" value="1"/>
</dbReference>
<evidence type="ECO:0000256" key="1">
    <source>
        <dbReference type="ARBA" id="ARBA00022598"/>
    </source>
</evidence>
<dbReference type="Gene3D" id="3.30.470.20">
    <property type="entry name" value="ATP-grasp fold, B domain"/>
    <property type="match status" value="1"/>
</dbReference>
<gene>
    <name evidence="6" type="ORF">PZA18_17985</name>
</gene>
<keyword evidence="1" id="KW-0436">Ligase</keyword>
<keyword evidence="2 4" id="KW-0547">Nucleotide-binding</keyword>
<evidence type="ECO:0000313" key="7">
    <source>
        <dbReference type="Proteomes" id="UP001172778"/>
    </source>
</evidence>
<sequence length="407" mass="45368">MSYHLVLSRRDEFSFADLHGESILKRFEGPILLFADKETVHHFTNLPNCTVEAVRWADKEGVFALAERYHREAGITSIATLDEPTIEFAAQLREKLGVPGLRYEDAMLYRDKVRMKECLGPKGIRVPQFVCCSDRAAVADLLARYGKLVVKPRDGLGSKKVSFISNAAELERWYATERAADSFEAEEYIEGILYHTNSIVQNGEVLFTAIAPYLPGMGNIDFSSGAPMVCRMLVQGELHDRLKAFSEQVIAGFGLQNGVTHLEAFVSDRDEIVFVEMAIRPGGGGIVHMIEAQFGINLSHAALAIEQGRAREALGRFRAIDQLAGLIGFRGNDTVRIADIPGKDAFAEDWIQLARIYAKPGDVKAPSFHCTDYRGLMIFTAADETQFDQRLNQLTETFETRIVCEPL</sequence>
<keyword evidence="3 4" id="KW-0067">ATP-binding</keyword>
<evidence type="ECO:0000256" key="3">
    <source>
        <dbReference type="ARBA" id="ARBA00022840"/>
    </source>
</evidence>
<comment type="caution">
    <text evidence="6">The sequence shown here is derived from an EMBL/GenBank/DDBJ whole genome shotgun (WGS) entry which is preliminary data.</text>
</comment>
<dbReference type="SUPFAM" id="SSF56059">
    <property type="entry name" value="Glutathione synthetase ATP-binding domain-like"/>
    <property type="match status" value="1"/>
</dbReference>
<evidence type="ECO:0000256" key="4">
    <source>
        <dbReference type="PROSITE-ProRule" id="PRU00409"/>
    </source>
</evidence>
<dbReference type="Gene3D" id="3.40.50.20">
    <property type="match status" value="1"/>
</dbReference>
<protein>
    <submittedName>
        <fullName evidence="6">ATP-grasp domain-containing protein</fullName>
    </submittedName>
</protein>
<evidence type="ECO:0000313" key="6">
    <source>
        <dbReference type="EMBL" id="MDK2125939.1"/>
    </source>
</evidence>
<reference evidence="6" key="1">
    <citation type="submission" date="2023-03" db="EMBL/GenBank/DDBJ databases">
        <title>Chitinimonas shenzhenensis gen. nov., sp. nov., a novel member of family Burkholderiaceae isolated from activated sludge collected in Shen Zhen, China.</title>
        <authorList>
            <person name="Wang X."/>
        </authorList>
    </citation>
    <scope>NUCLEOTIDE SEQUENCE</scope>
    <source>
        <strain evidence="6">DQS-5</strain>
    </source>
</reference>
<dbReference type="InterPro" id="IPR013815">
    <property type="entry name" value="ATP_grasp_subdomain_1"/>
</dbReference>
<organism evidence="6 7">
    <name type="scientific">Parachitinimonas caeni</name>
    <dbReference type="NCBI Taxonomy" id="3031301"/>
    <lineage>
        <taxon>Bacteria</taxon>
        <taxon>Pseudomonadati</taxon>
        <taxon>Pseudomonadota</taxon>
        <taxon>Betaproteobacteria</taxon>
        <taxon>Neisseriales</taxon>
        <taxon>Chitinibacteraceae</taxon>
        <taxon>Parachitinimonas</taxon>
    </lineage>
</organism>
<dbReference type="InterPro" id="IPR011761">
    <property type="entry name" value="ATP-grasp"/>
</dbReference>
<dbReference type="InterPro" id="IPR052032">
    <property type="entry name" value="ATP-dep_AA_Ligase"/>
</dbReference>
<evidence type="ECO:0000256" key="2">
    <source>
        <dbReference type="ARBA" id="ARBA00022741"/>
    </source>
</evidence>
<keyword evidence="7" id="KW-1185">Reference proteome</keyword>
<dbReference type="Proteomes" id="UP001172778">
    <property type="component" value="Unassembled WGS sequence"/>
</dbReference>
<evidence type="ECO:0000259" key="5">
    <source>
        <dbReference type="PROSITE" id="PS50975"/>
    </source>
</evidence>
<feature type="domain" description="ATP-grasp" evidence="5">
    <location>
        <begin position="116"/>
        <end position="307"/>
    </location>
</feature>
<name>A0ABT7E0Z8_9NEIS</name>
<dbReference type="RefSeq" id="WP_284102254.1">
    <property type="nucleotide sequence ID" value="NZ_JARRAF010000027.1"/>
</dbReference>
<dbReference type="Pfam" id="PF13535">
    <property type="entry name" value="ATP-grasp_4"/>
    <property type="match status" value="1"/>
</dbReference>
<dbReference type="Gene3D" id="3.30.1490.20">
    <property type="entry name" value="ATP-grasp fold, A domain"/>
    <property type="match status" value="1"/>
</dbReference>
<proteinExistence type="predicted"/>